<dbReference type="AlphaFoldDB" id="A0A840AQ46"/>
<sequence length="307" mass="33832">MIYSLTANPDGKSHGARTNITIAGDPTAGGGFDFVQVPDEFKPLFLDAMNGFCDYAKLKGYTVDISTDASHPGKVGIKITIVDIGVTVSTSTVRRDVDDYLRRLKEEDDFSDMPMPENSAEHVMIVSALQARFAYVKTQLEMHKIRSQFLEKMVKDVLRTGLGAIGYKTAPQVQTLQLTLQNDGGKNMRDSYEASNSQNIAQGKGASAHTNESNIQIGNNHSERNQRIEALKDFAKKIKSENLTKETEGEVVRYIENARDELENASEPNPDEIAKWLDRANKTISTVSASAGLVTKLHDLLTMFGLS</sequence>
<evidence type="ECO:0000313" key="2">
    <source>
        <dbReference type="Proteomes" id="UP000553963"/>
    </source>
</evidence>
<keyword evidence="2" id="KW-1185">Reference proteome</keyword>
<protein>
    <submittedName>
        <fullName evidence="1">Uncharacterized protein</fullName>
    </submittedName>
</protein>
<reference evidence="1 2" key="1">
    <citation type="submission" date="2020-08" db="EMBL/GenBank/DDBJ databases">
        <title>Genomic Encyclopedia of Type Strains, Phase IV (KMG-IV): sequencing the most valuable type-strain genomes for metagenomic binning, comparative biology and taxonomic classification.</title>
        <authorList>
            <person name="Goeker M."/>
        </authorList>
    </citation>
    <scope>NUCLEOTIDE SEQUENCE [LARGE SCALE GENOMIC DNA]</scope>
    <source>
        <strain evidence="1 2">DSM 25966</strain>
    </source>
</reference>
<comment type="caution">
    <text evidence="1">The sequence shown here is derived from an EMBL/GenBank/DDBJ whole genome shotgun (WGS) entry which is preliminary data.</text>
</comment>
<gene>
    <name evidence="1" type="ORF">GGR25_003457</name>
</gene>
<dbReference type="Proteomes" id="UP000553963">
    <property type="component" value="Unassembled WGS sequence"/>
</dbReference>
<dbReference type="EMBL" id="JACIDS010000004">
    <property type="protein sequence ID" value="MBB3932399.1"/>
    <property type="molecule type" value="Genomic_DNA"/>
</dbReference>
<organism evidence="1 2">
    <name type="scientific">Kaistia hirudinis</name>
    <dbReference type="NCBI Taxonomy" id="1293440"/>
    <lineage>
        <taxon>Bacteria</taxon>
        <taxon>Pseudomonadati</taxon>
        <taxon>Pseudomonadota</taxon>
        <taxon>Alphaproteobacteria</taxon>
        <taxon>Hyphomicrobiales</taxon>
        <taxon>Kaistiaceae</taxon>
        <taxon>Kaistia</taxon>
    </lineage>
</organism>
<evidence type="ECO:0000313" key="1">
    <source>
        <dbReference type="EMBL" id="MBB3932399.1"/>
    </source>
</evidence>
<name>A0A840AQ46_9HYPH</name>
<dbReference type="RefSeq" id="WP_183400035.1">
    <property type="nucleotide sequence ID" value="NZ_JACIDS010000004.1"/>
</dbReference>
<accession>A0A840AQ46</accession>
<proteinExistence type="predicted"/>